<protein>
    <submittedName>
        <fullName evidence="1">Uncharacterized protein</fullName>
    </submittedName>
</protein>
<dbReference type="PaxDb" id="2903-EOD21084"/>
<name>A0A0D3JC49_EMIH1</name>
<evidence type="ECO:0000313" key="1">
    <source>
        <dbReference type="EnsemblProtists" id="EOD21084"/>
    </source>
</evidence>
<dbReference type="EnsemblProtists" id="EOD21084">
    <property type="protein sequence ID" value="EOD21084"/>
    <property type="gene ID" value="EMIHUDRAFT_255376"/>
</dbReference>
<dbReference type="PANTHER" id="PTHR31434:SF2">
    <property type="entry name" value="S PHASE CYCLIN A-ASSOCIATED PROTEIN IN THE ENDOPLASMIC RETICULUM"/>
    <property type="match status" value="1"/>
</dbReference>
<dbReference type="GeneID" id="17266631"/>
<dbReference type="Proteomes" id="UP000013827">
    <property type="component" value="Unassembled WGS sequence"/>
</dbReference>
<proteinExistence type="predicted"/>
<dbReference type="RefSeq" id="XP_005773513.1">
    <property type="nucleotide sequence ID" value="XM_005773456.1"/>
</dbReference>
<dbReference type="eggNOG" id="KOG4722">
    <property type="taxonomic scope" value="Eukaryota"/>
</dbReference>
<organism evidence="1 2">
    <name type="scientific">Emiliania huxleyi (strain CCMP1516)</name>
    <dbReference type="NCBI Taxonomy" id="280463"/>
    <lineage>
        <taxon>Eukaryota</taxon>
        <taxon>Haptista</taxon>
        <taxon>Haptophyta</taxon>
        <taxon>Prymnesiophyceae</taxon>
        <taxon>Isochrysidales</taxon>
        <taxon>Noelaerhabdaceae</taxon>
        <taxon>Emiliania</taxon>
    </lineage>
</organism>
<dbReference type="AlphaFoldDB" id="A0A0D3JC49"/>
<reference evidence="1" key="2">
    <citation type="submission" date="2024-10" db="UniProtKB">
        <authorList>
            <consortium name="EnsemblProtists"/>
        </authorList>
    </citation>
    <scope>IDENTIFICATION</scope>
</reference>
<sequence>MGEERVGSAEEVGSLLHELLLVLGIFVHGSRANAELLRWRCGERPTMLQRLVSLPFRYWCVPALRRVLLPTLLCGCLHDPTNTQILSASLHPAHLVRFLQEETESAGDSPSGATPAAVLLPDPSELPIVNMDYALSARLPREEWAGAIAFFSSAALR</sequence>
<keyword evidence="2" id="KW-1185">Reference proteome</keyword>
<accession>A0A0D3JC49</accession>
<dbReference type="KEGG" id="ehx:EMIHUDRAFT_255376"/>
<dbReference type="HOGENOM" id="CLU_1681210_0_0_1"/>
<evidence type="ECO:0000313" key="2">
    <source>
        <dbReference type="Proteomes" id="UP000013827"/>
    </source>
</evidence>
<dbReference type="PANTHER" id="PTHR31434">
    <property type="entry name" value="S PHASE CYCLIN A-ASSOCIATED PROTEIN IN THE ENDOPLASMIC RETICULUM"/>
    <property type="match status" value="1"/>
</dbReference>
<reference evidence="2" key="1">
    <citation type="journal article" date="2013" name="Nature">
        <title>Pan genome of the phytoplankton Emiliania underpins its global distribution.</title>
        <authorList>
            <person name="Read B.A."/>
            <person name="Kegel J."/>
            <person name="Klute M.J."/>
            <person name="Kuo A."/>
            <person name="Lefebvre S.C."/>
            <person name="Maumus F."/>
            <person name="Mayer C."/>
            <person name="Miller J."/>
            <person name="Monier A."/>
            <person name="Salamov A."/>
            <person name="Young J."/>
            <person name="Aguilar M."/>
            <person name="Claverie J.M."/>
            <person name="Frickenhaus S."/>
            <person name="Gonzalez K."/>
            <person name="Herman E.K."/>
            <person name="Lin Y.C."/>
            <person name="Napier J."/>
            <person name="Ogata H."/>
            <person name="Sarno A.F."/>
            <person name="Shmutz J."/>
            <person name="Schroeder D."/>
            <person name="de Vargas C."/>
            <person name="Verret F."/>
            <person name="von Dassow P."/>
            <person name="Valentin K."/>
            <person name="Van de Peer Y."/>
            <person name="Wheeler G."/>
            <person name="Dacks J.B."/>
            <person name="Delwiche C.F."/>
            <person name="Dyhrman S.T."/>
            <person name="Glockner G."/>
            <person name="John U."/>
            <person name="Richards T."/>
            <person name="Worden A.Z."/>
            <person name="Zhang X."/>
            <person name="Grigoriev I.V."/>
            <person name="Allen A.E."/>
            <person name="Bidle K."/>
            <person name="Borodovsky M."/>
            <person name="Bowler C."/>
            <person name="Brownlee C."/>
            <person name="Cock J.M."/>
            <person name="Elias M."/>
            <person name="Gladyshev V.N."/>
            <person name="Groth M."/>
            <person name="Guda C."/>
            <person name="Hadaegh A."/>
            <person name="Iglesias-Rodriguez M.D."/>
            <person name="Jenkins J."/>
            <person name="Jones B.M."/>
            <person name="Lawson T."/>
            <person name="Leese F."/>
            <person name="Lindquist E."/>
            <person name="Lobanov A."/>
            <person name="Lomsadze A."/>
            <person name="Malik S.B."/>
            <person name="Marsh M.E."/>
            <person name="Mackinder L."/>
            <person name="Mock T."/>
            <person name="Mueller-Roeber B."/>
            <person name="Pagarete A."/>
            <person name="Parker M."/>
            <person name="Probert I."/>
            <person name="Quesneville H."/>
            <person name="Raines C."/>
            <person name="Rensing S.A."/>
            <person name="Riano-Pachon D.M."/>
            <person name="Richier S."/>
            <person name="Rokitta S."/>
            <person name="Shiraiwa Y."/>
            <person name="Soanes D.M."/>
            <person name="van der Giezen M."/>
            <person name="Wahlund T.M."/>
            <person name="Williams B."/>
            <person name="Wilson W."/>
            <person name="Wolfe G."/>
            <person name="Wurch L.L."/>
        </authorList>
    </citation>
    <scope>NUCLEOTIDE SEQUENCE</scope>
</reference>